<gene>
    <name evidence="2" type="ORF">GGR44_002580</name>
</gene>
<comment type="caution">
    <text evidence="2">The sequence shown here is derived from an EMBL/GenBank/DDBJ whole genome shotgun (WGS) entry which is preliminary data.</text>
</comment>
<evidence type="ECO:0008006" key="4">
    <source>
        <dbReference type="Google" id="ProtNLM"/>
    </source>
</evidence>
<evidence type="ECO:0000313" key="2">
    <source>
        <dbReference type="EMBL" id="MBB3982900.1"/>
    </source>
</evidence>
<accession>A0A7W6DGJ2</accession>
<evidence type="ECO:0000256" key="1">
    <source>
        <dbReference type="SAM" id="Phobius"/>
    </source>
</evidence>
<sequence length="228" mass="23708">MSSADLTPVSAVQARLAGLLYLGTIIGGIFAEVGVRGRLVVDGDGAATMRAIAAHPTLYRAGEVADLFMLCCYIAVTALLYGLFRNGGRLLSLAAAGFSLTGIAVLACAGIFHMAPLVLMGSNMTDRAALIPLSLSLHGQIYAISLVFFGFYCLLIGVLAIRSRQVPALIGALMTVGGLAHLLLRVTAMLSPELRLLIPGPVGLLPLIGEAALAGWLVLFGVRHADRA</sequence>
<proteinExistence type="predicted"/>
<evidence type="ECO:0000313" key="3">
    <source>
        <dbReference type="Proteomes" id="UP000552757"/>
    </source>
</evidence>
<feature type="transmembrane region" description="Helical" evidence="1">
    <location>
        <begin position="91"/>
        <end position="119"/>
    </location>
</feature>
<dbReference type="Pfam" id="PF14329">
    <property type="entry name" value="DUF4386"/>
    <property type="match status" value="1"/>
</dbReference>
<keyword evidence="1" id="KW-1133">Transmembrane helix</keyword>
<keyword evidence="3" id="KW-1185">Reference proteome</keyword>
<protein>
    <recommendedName>
        <fullName evidence="4">DUF4386 domain-containing protein</fullName>
    </recommendedName>
</protein>
<feature type="transmembrane region" description="Helical" evidence="1">
    <location>
        <begin position="139"/>
        <end position="161"/>
    </location>
</feature>
<keyword evidence="1" id="KW-0812">Transmembrane</keyword>
<dbReference type="Proteomes" id="UP000552757">
    <property type="component" value="Unassembled WGS sequence"/>
</dbReference>
<organism evidence="2 3">
    <name type="scientific">Sphingobium fontiphilum</name>
    <dbReference type="NCBI Taxonomy" id="944425"/>
    <lineage>
        <taxon>Bacteria</taxon>
        <taxon>Pseudomonadati</taxon>
        <taxon>Pseudomonadota</taxon>
        <taxon>Alphaproteobacteria</taxon>
        <taxon>Sphingomonadales</taxon>
        <taxon>Sphingomonadaceae</taxon>
        <taxon>Sphingobium</taxon>
    </lineage>
</organism>
<dbReference type="InterPro" id="IPR025495">
    <property type="entry name" value="DUF4386"/>
</dbReference>
<dbReference type="AlphaFoldDB" id="A0A7W6DGJ2"/>
<name>A0A7W6DGJ2_9SPHN</name>
<dbReference type="RefSeq" id="WP_183955966.1">
    <property type="nucleotide sequence ID" value="NZ_JACIEB010000006.1"/>
</dbReference>
<feature type="transmembrane region" description="Helical" evidence="1">
    <location>
        <begin position="168"/>
        <end position="190"/>
    </location>
</feature>
<keyword evidence="1" id="KW-0472">Membrane</keyword>
<feature type="transmembrane region" description="Helical" evidence="1">
    <location>
        <begin position="202"/>
        <end position="222"/>
    </location>
</feature>
<feature type="transmembrane region" description="Helical" evidence="1">
    <location>
        <begin position="67"/>
        <end position="84"/>
    </location>
</feature>
<feature type="transmembrane region" description="Helical" evidence="1">
    <location>
        <begin position="12"/>
        <end position="31"/>
    </location>
</feature>
<dbReference type="EMBL" id="JACIEB010000006">
    <property type="protein sequence ID" value="MBB3982900.1"/>
    <property type="molecule type" value="Genomic_DNA"/>
</dbReference>
<reference evidence="2 3" key="1">
    <citation type="submission" date="2020-08" db="EMBL/GenBank/DDBJ databases">
        <title>Genomic Encyclopedia of Type Strains, Phase IV (KMG-IV): sequencing the most valuable type-strain genomes for metagenomic binning, comparative biology and taxonomic classification.</title>
        <authorList>
            <person name="Goeker M."/>
        </authorList>
    </citation>
    <scope>NUCLEOTIDE SEQUENCE [LARGE SCALE GENOMIC DNA]</scope>
    <source>
        <strain evidence="2 3">DSM 29348</strain>
    </source>
</reference>